<dbReference type="AlphaFoldDB" id="A0A5J4X6C4"/>
<evidence type="ECO:0000313" key="2">
    <source>
        <dbReference type="EMBL" id="KAA6402781.1"/>
    </source>
</evidence>
<gene>
    <name evidence="2" type="ORF">EZS28_001691</name>
</gene>
<feature type="compositionally biased region" description="Polar residues" evidence="1">
    <location>
        <begin position="1"/>
        <end position="11"/>
    </location>
</feature>
<feature type="compositionally biased region" description="Basic and acidic residues" evidence="1">
    <location>
        <begin position="36"/>
        <end position="52"/>
    </location>
</feature>
<reference evidence="2 3" key="1">
    <citation type="submission" date="2019-03" db="EMBL/GenBank/DDBJ databases">
        <title>Single cell metagenomics reveals metabolic interactions within the superorganism composed of flagellate Streblomastix strix and complex community of Bacteroidetes bacteria on its surface.</title>
        <authorList>
            <person name="Treitli S.C."/>
            <person name="Kolisko M."/>
            <person name="Husnik F."/>
            <person name="Keeling P."/>
            <person name="Hampl V."/>
        </authorList>
    </citation>
    <scope>NUCLEOTIDE SEQUENCE [LARGE SCALE GENOMIC DNA]</scope>
    <source>
        <strain evidence="2">ST1C</strain>
    </source>
</reference>
<dbReference type="EMBL" id="SNRW01000186">
    <property type="protein sequence ID" value="KAA6402781.1"/>
    <property type="molecule type" value="Genomic_DNA"/>
</dbReference>
<proteinExistence type="predicted"/>
<dbReference type="Proteomes" id="UP000324800">
    <property type="component" value="Unassembled WGS sequence"/>
</dbReference>
<protein>
    <submittedName>
        <fullName evidence="2">Uncharacterized protein</fullName>
    </submittedName>
</protein>
<name>A0A5J4X6C4_9EUKA</name>
<comment type="caution">
    <text evidence="2">The sequence shown here is derived from an EMBL/GenBank/DDBJ whole genome shotgun (WGS) entry which is preliminary data.</text>
</comment>
<organism evidence="2 3">
    <name type="scientific">Streblomastix strix</name>
    <dbReference type="NCBI Taxonomy" id="222440"/>
    <lineage>
        <taxon>Eukaryota</taxon>
        <taxon>Metamonada</taxon>
        <taxon>Preaxostyla</taxon>
        <taxon>Oxymonadida</taxon>
        <taxon>Streblomastigidae</taxon>
        <taxon>Streblomastix</taxon>
    </lineage>
</organism>
<feature type="compositionally biased region" description="Polar residues" evidence="1">
    <location>
        <begin position="53"/>
        <end position="69"/>
    </location>
</feature>
<feature type="region of interest" description="Disordered" evidence="1">
    <location>
        <begin position="1"/>
        <end position="69"/>
    </location>
</feature>
<accession>A0A5J4X6C4</accession>
<sequence length="89" mass="10099">MGQSNIHNSEASLEMEENSGCERTEQGNPNDSFQDEWNRSSERFDKERRLDNNQRSQVGISPTNNISNARTIPSIRCNVECLLIQSNAV</sequence>
<evidence type="ECO:0000256" key="1">
    <source>
        <dbReference type="SAM" id="MobiDB-lite"/>
    </source>
</evidence>
<evidence type="ECO:0000313" key="3">
    <source>
        <dbReference type="Proteomes" id="UP000324800"/>
    </source>
</evidence>